<protein>
    <submittedName>
        <fullName evidence="4">Sorbitol-6-phosphate 2-dehydrogenase</fullName>
    </submittedName>
</protein>
<dbReference type="GO" id="GO:0048038">
    <property type="term" value="F:quinone binding"/>
    <property type="evidence" value="ECO:0007669"/>
    <property type="project" value="TreeGrafter"/>
</dbReference>
<dbReference type="AlphaFoldDB" id="A0A1G7R476"/>
<dbReference type="InterPro" id="IPR036291">
    <property type="entry name" value="NAD(P)-bd_dom_sf"/>
</dbReference>
<dbReference type="SUPFAM" id="SSF51735">
    <property type="entry name" value="NAD(P)-binding Rossmann-fold domains"/>
    <property type="match status" value="1"/>
</dbReference>
<reference evidence="4 5" key="1">
    <citation type="submission" date="2016-10" db="EMBL/GenBank/DDBJ databases">
        <authorList>
            <person name="de Groot N.N."/>
        </authorList>
    </citation>
    <scope>NUCLEOTIDE SEQUENCE [LARGE SCALE GENOMIC DNA]</scope>
    <source>
        <strain evidence="4 5">DSM 569</strain>
    </source>
</reference>
<dbReference type="PRINTS" id="PR00080">
    <property type="entry name" value="SDRFAMILY"/>
</dbReference>
<dbReference type="PANTHER" id="PTHR42760">
    <property type="entry name" value="SHORT-CHAIN DEHYDROGENASES/REDUCTASES FAMILY MEMBER"/>
    <property type="match status" value="1"/>
</dbReference>
<comment type="similarity">
    <text evidence="1 3">Belongs to the short-chain dehydrogenases/reductases (SDR) family.</text>
</comment>
<name>A0A1G7R476_THETY</name>
<evidence type="ECO:0000313" key="5">
    <source>
        <dbReference type="Proteomes" id="UP000183404"/>
    </source>
</evidence>
<dbReference type="EMBL" id="FNBS01000040">
    <property type="protein sequence ID" value="SDG05591.1"/>
    <property type="molecule type" value="Genomic_DNA"/>
</dbReference>
<dbReference type="PANTHER" id="PTHR42760:SF133">
    <property type="entry name" value="3-OXOACYL-[ACYL-CARRIER-PROTEIN] REDUCTASE"/>
    <property type="match status" value="1"/>
</dbReference>
<dbReference type="FunFam" id="3.40.50.720:FF:000084">
    <property type="entry name" value="Short-chain dehydrogenase reductase"/>
    <property type="match status" value="1"/>
</dbReference>
<evidence type="ECO:0000313" key="4">
    <source>
        <dbReference type="EMBL" id="SDG05591.1"/>
    </source>
</evidence>
<dbReference type="Gene3D" id="3.40.50.720">
    <property type="entry name" value="NAD(P)-binding Rossmann-like Domain"/>
    <property type="match status" value="1"/>
</dbReference>
<dbReference type="InterPro" id="IPR020904">
    <property type="entry name" value="Sc_DH/Rdtase_CS"/>
</dbReference>
<dbReference type="Proteomes" id="UP000183404">
    <property type="component" value="Unassembled WGS sequence"/>
</dbReference>
<sequence length="275" mass="29939">MMGESWLNLENKVAIITGGASGIGKEIAIKLAEQGASVVIADINSDGEKVINQLSGGRKRHLFLQTDVAKKDSVRKMVENVIKIFRKIDILVNNAGINIPRLLVDPKDPNGKYELNEQDFDLMVAINQKGTFFCTQEVAREMIKNGCGVIINMSSEAGLEGSEGQSCYAGTKGAIYAFTRSWAKELGKYGIRVVGVAPGIIEDTGLRTLEYEEALAYTRGITVEKLRENYENKSIPLGRAGRVSEIADLVCFLASERASYIHGVTYNISGGKSRG</sequence>
<keyword evidence="2" id="KW-0560">Oxidoreductase</keyword>
<dbReference type="PROSITE" id="PS00061">
    <property type="entry name" value="ADH_SHORT"/>
    <property type="match status" value="1"/>
</dbReference>
<dbReference type="NCBIfam" id="NF004817">
    <property type="entry name" value="PRK06171.1"/>
    <property type="match status" value="1"/>
</dbReference>
<organism evidence="4 5">
    <name type="scientific">Thermoanaerobacter thermohydrosulfuricus</name>
    <name type="common">Clostridium thermohydrosulfuricum</name>
    <dbReference type="NCBI Taxonomy" id="1516"/>
    <lineage>
        <taxon>Bacteria</taxon>
        <taxon>Bacillati</taxon>
        <taxon>Bacillota</taxon>
        <taxon>Clostridia</taxon>
        <taxon>Thermoanaerobacterales</taxon>
        <taxon>Thermoanaerobacteraceae</taxon>
        <taxon>Thermoanaerobacter</taxon>
    </lineage>
</organism>
<dbReference type="CDD" id="cd05233">
    <property type="entry name" value="SDR_c"/>
    <property type="match status" value="1"/>
</dbReference>
<dbReference type="GO" id="GO:0016616">
    <property type="term" value="F:oxidoreductase activity, acting on the CH-OH group of donors, NAD or NADP as acceptor"/>
    <property type="evidence" value="ECO:0007669"/>
    <property type="project" value="TreeGrafter"/>
</dbReference>
<dbReference type="PRINTS" id="PR00081">
    <property type="entry name" value="GDHRDH"/>
</dbReference>
<accession>A0A1G7R476</accession>
<evidence type="ECO:0000256" key="3">
    <source>
        <dbReference type="RuleBase" id="RU000363"/>
    </source>
</evidence>
<evidence type="ECO:0000256" key="2">
    <source>
        <dbReference type="ARBA" id="ARBA00023002"/>
    </source>
</evidence>
<gene>
    <name evidence="4" type="ORF">SAMN04244560_01710</name>
</gene>
<dbReference type="GO" id="GO:0006633">
    <property type="term" value="P:fatty acid biosynthetic process"/>
    <property type="evidence" value="ECO:0007669"/>
    <property type="project" value="TreeGrafter"/>
</dbReference>
<evidence type="ECO:0000256" key="1">
    <source>
        <dbReference type="ARBA" id="ARBA00006484"/>
    </source>
</evidence>
<dbReference type="Pfam" id="PF00106">
    <property type="entry name" value="adh_short"/>
    <property type="match status" value="1"/>
</dbReference>
<proteinExistence type="inferred from homology"/>
<dbReference type="GO" id="GO:0008206">
    <property type="term" value="P:bile acid metabolic process"/>
    <property type="evidence" value="ECO:0007669"/>
    <property type="project" value="UniProtKB-ARBA"/>
</dbReference>
<dbReference type="InterPro" id="IPR002347">
    <property type="entry name" value="SDR_fam"/>
</dbReference>